<dbReference type="CDD" id="cd18791">
    <property type="entry name" value="SF2_C_RHA"/>
    <property type="match status" value="1"/>
</dbReference>
<evidence type="ECO:0000256" key="4">
    <source>
        <dbReference type="ARBA" id="ARBA00022741"/>
    </source>
</evidence>
<dbReference type="FunFam" id="1.20.120.1080:FF:000002">
    <property type="entry name" value="Putative ATP-dependent RNA helicase DHX36"/>
    <property type="match status" value="1"/>
</dbReference>
<evidence type="ECO:0000256" key="6">
    <source>
        <dbReference type="ARBA" id="ARBA00022801"/>
    </source>
</evidence>
<feature type="domain" description="C3H1-type" evidence="16">
    <location>
        <begin position="196"/>
        <end position="223"/>
    </location>
</feature>
<dbReference type="InterPro" id="IPR036855">
    <property type="entry name" value="Znf_CCCH_sf"/>
</dbReference>
<dbReference type="Gene3D" id="1.20.120.1080">
    <property type="match status" value="1"/>
</dbReference>
<dbReference type="Pfam" id="PF05773">
    <property type="entry name" value="RWD"/>
    <property type="match status" value="1"/>
</dbReference>
<gene>
    <name evidence="20" type="ORF">NEZAVI_LOCUS1980</name>
</gene>
<evidence type="ECO:0000313" key="20">
    <source>
        <dbReference type="EMBL" id="CAH1390852.1"/>
    </source>
</evidence>
<dbReference type="Pfam" id="PF21010">
    <property type="entry name" value="HA2_C"/>
    <property type="match status" value="1"/>
</dbReference>
<evidence type="ECO:0000256" key="12">
    <source>
        <dbReference type="ARBA" id="ARBA00057709"/>
    </source>
</evidence>
<evidence type="ECO:0000259" key="19">
    <source>
        <dbReference type="PROSITE" id="PS51194"/>
    </source>
</evidence>
<dbReference type="InterPro" id="IPR059023">
    <property type="entry name" value="RNA_hel_CTD"/>
</dbReference>
<keyword evidence="8 15" id="KW-0862">Zinc</keyword>
<keyword evidence="6" id="KW-0378">Hydrolase</keyword>
<evidence type="ECO:0000313" key="21">
    <source>
        <dbReference type="Proteomes" id="UP001152798"/>
    </source>
</evidence>
<dbReference type="AlphaFoldDB" id="A0A9P0E992"/>
<organism evidence="20 21">
    <name type="scientific">Nezara viridula</name>
    <name type="common">Southern green stink bug</name>
    <name type="synonym">Cimex viridulus</name>
    <dbReference type="NCBI Taxonomy" id="85310"/>
    <lineage>
        <taxon>Eukaryota</taxon>
        <taxon>Metazoa</taxon>
        <taxon>Ecdysozoa</taxon>
        <taxon>Arthropoda</taxon>
        <taxon>Hexapoda</taxon>
        <taxon>Insecta</taxon>
        <taxon>Pterygota</taxon>
        <taxon>Neoptera</taxon>
        <taxon>Paraneoptera</taxon>
        <taxon>Hemiptera</taxon>
        <taxon>Heteroptera</taxon>
        <taxon>Panheteroptera</taxon>
        <taxon>Pentatomomorpha</taxon>
        <taxon>Pentatomoidea</taxon>
        <taxon>Pentatomidae</taxon>
        <taxon>Pentatominae</taxon>
        <taxon>Nezara</taxon>
    </lineage>
</organism>
<proteinExistence type="inferred from homology"/>
<sequence length="1228" mass="140724">MTQEAYRPLKVEMRNLNISDQSKEKILETLKYLHGEDFIHKNKSSYRDKGFRLDRQYWIDRGELIVQGTVNYSKNRESSANPQDRINQFAQSRLEKYGFHPHHCREALGITSGDVGNAYELLLCRYFNIPLPDPKDVPVNILEERTQELDSLRSIYDSGCEEIIANQIWHIHLELPYLAELFEEKKPSKVDRRGKKNEKDICRFYFKGTCRYGDKCRFSHNPPPKDKKLSVVNENKNKFVLEVRFPYGCHYPLEPPLVSLTAKSSEFPTSSCLRVTKLLLDEASRYSELQQPCVFSLIDLLTNGQEEIINSLNERSHLFYEPWKLLLPNNDSESVPENGLEEYDDDDHLYTTATDKKLTRDAVLVDRIDAELCSKFIEKTKNPKYLSMLTFRRSLPAFNKMTEIIEAVRNNQVVIISGETGCGKSTQVPQFLLDDWLINRKDGEHFEIICTQPRKISAIGVSERVSAERAERIGDTVGYQIRLESKMSQYTRLLFCTTGILLRRLEREPLIDSITHVIIDEVHERSEESDFLLFILKDILHQRPSLKIVLMSATLNAQLFSSYFGGVPIIEIPGRTYPVEQFWLEDIINMTDFRLEEFSQLTRKIGKQSSRDIDSLDAECELAEVQRRSFLVPEESNRDEYLPVCQFYYRYRAFPRPVIKTLYLMDLDRLNNDLIESALLWVIEGNHQYPQEGSILIFLPGIAEILSLRECLLAHPLFHPRNSKFLILPLHSMLTTEEQSLVFRKPRPGVRKIVLSTNIAETSITIDDCVYVIDTGKMKEKGFDSNSNMESLEMVWVSQANSLQRKGRAGRVMPGVCLHLYTKHRYEYVLSPQPVPEICRVPLEQLILRVKILPCLADKDLNQVIGGLLEPPDMRNVEGALKRLKDVGALDESFVLTPLGNHLAALPVDARIGKLILLGAMFCALDSTLTMAAFLSHKSPFVVPLSRREEANNRKKEFNTSNSDQLTTLKAYKGWMRACEKGRNAGYNYANENCLSVKVLVSLIEIKIQLLEFLIDIGFVPGDIKIRHRKNDIQDKIYEMTGPALNANGENQKLLAALLCAALYPNIVKVHTPSKMYQAHISGNIPMDFSPDDIRFKTKTDGYVHLHPTSVNHGVTFYPSPYLVYQEKIKTSKVFIRECTMVPVLALVLFSAGSLKVELNCGQFVVSIDEGWIMFTVESNEIAELLESIKKELLQLLDQKIKEPRMNLQTHPKGKKIISTIIHLVTNG</sequence>
<keyword evidence="21" id="KW-1185">Reference proteome</keyword>
<dbReference type="InterPro" id="IPR007502">
    <property type="entry name" value="Helicase-assoc_dom"/>
</dbReference>
<evidence type="ECO:0000256" key="15">
    <source>
        <dbReference type="PROSITE-ProRule" id="PRU00723"/>
    </source>
</evidence>
<evidence type="ECO:0000256" key="7">
    <source>
        <dbReference type="ARBA" id="ARBA00022806"/>
    </source>
</evidence>
<dbReference type="PANTHER" id="PTHR18934:SF145">
    <property type="entry name" value="ATP-DEPENDENT RNA HELICASE DHX57-RELATED"/>
    <property type="match status" value="1"/>
</dbReference>
<dbReference type="Pfam" id="PF00642">
    <property type="entry name" value="zf-CCCH"/>
    <property type="match status" value="1"/>
</dbReference>
<evidence type="ECO:0000256" key="2">
    <source>
        <dbReference type="ARBA" id="ARBA00012552"/>
    </source>
</evidence>
<dbReference type="InterPro" id="IPR011709">
    <property type="entry name" value="DEAD-box_helicase_OB_fold"/>
</dbReference>
<keyword evidence="5 15" id="KW-0863">Zinc-finger</keyword>
<evidence type="ECO:0000256" key="10">
    <source>
        <dbReference type="ARBA" id="ARBA00023054"/>
    </source>
</evidence>
<dbReference type="EMBL" id="OV725077">
    <property type="protein sequence ID" value="CAH1390852.1"/>
    <property type="molecule type" value="Genomic_DNA"/>
</dbReference>
<dbReference type="SMART" id="SM00356">
    <property type="entry name" value="ZnF_C3H1"/>
    <property type="match status" value="1"/>
</dbReference>
<name>A0A9P0E992_NEZVI</name>
<dbReference type="Gene3D" id="2.30.30.1190">
    <property type="match status" value="1"/>
</dbReference>
<dbReference type="EC" id="3.6.4.13" evidence="2"/>
<protein>
    <recommendedName>
        <fullName evidence="13">Putative ATP-dependent RNA helicase DHX57</fullName>
        <ecNumber evidence="2">3.6.4.13</ecNumber>
    </recommendedName>
    <alternativeName>
        <fullName evidence="14">DEAH box protein 57</fullName>
    </alternativeName>
</protein>
<keyword evidence="3 15" id="KW-0479">Metal-binding</keyword>
<dbReference type="InterPro" id="IPR016135">
    <property type="entry name" value="UBQ-conjugating_enzyme/RWD"/>
</dbReference>
<dbReference type="Proteomes" id="UP001152798">
    <property type="component" value="Chromosome 1"/>
</dbReference>
<feature type="domain" description="Helicase ATP-binding" evidence="18">
    <location>
        <begin position="405"/>
        <end position="573"/>
    </location>
</feature>
<comment type="function">
    <text evidence="12">Probable ATP-binding RNA helicase.</text>
</comment>
<feature type="domain" description="RWD" evidence="17">
    <location>
        <begin position="147"/>
        <end position="308"/>
    </location>
</feature>
<keyword evidence="4" id="KW-0547">Nucleotide-binding</keyword>
<dbReference type="Pfam" id="PF07717">
    <property type="entry name" value="OB_NTP_bind"/>
    <property type="match status" value="1"/>
</dbReference>
<evidence type="ECO:0000256" key="14">
    <source>
        <dbReference type="ARBA" id="ARBA00083389"/>
    </source>
</evidence>
<evidence type="ECO:0000256" key="5">
    <source>
        <dbReference type="ARBA" id="ARBA00022771"/>
    </source>
</evidence>
<accession>A0A9P0E992</accession>
<dbReference type="SMART" id="SM00490">
    <property type="entry name" value="HELICc"/>
    <property type="match status" value="1"/>
</dbReference>
<dbReference type="Pfam" id="PF26026">
    <property type="entry name" value="RNA_hel_CTD"/>
    <property type="match status" value="1"/>
</dbReference>
<evidence type="ECO:0000256" key="11">
    <source>
        <dbReference type="ARBA" id="ARBA00047984"/>
    </source>
</evidence>
<dbReference type="PROSITE" id="PS51192">
    <property type="entry name" value="HELICASE_ATP_BIND_1"/>
    <property type="match status" value="1"/>
</dbReference>
<dbReference type="Gene3D" id="3.10.110.10">
    <property type="entry name" value="Ubiquitin Conjugating Enzyme"/>
    <property type="match status" value="1"/>
</dbReference>
<dbReference type="InterPro" id="IPR001650">
    <property type="entry name" value="Helicase_C-like"/>
</dbReference>
<keyword evidence="7" id="KW-0347">Helicase</keyword>
<dbReference type="PANTHER" id="PTHR18934">
    <property type="entry name" value="ATP-DEPENDENT RNA HELICASE"/>
    <property type="match status" value="1"/>
</dbReference>
<dbReference type="InterPro" id="IPR000571">
    <property type="entry name" value="Znf_CCCH"/>
</dbReference>
<keyword evidence="10" id="KW-0175">Coiled coil</keyword>
<comment type="similarity">
    <text evidence="1">Belongs to the DEAD box helicase family. DEAH subfamily.</text>
</comment>
<keyword evidence="9" id="KW-0067">ATP-binding</keyword>
<dbReference type="InterPro" id="IPR011545">
    <property type="entry name" value="DEAD/DEAH_box_helicase_dom"/>
</dbReference>
<dbReference type="InterPro" id="IPR048333">
    <property type="entry name" value="HA2_WH"/>
</dbReference>
<evidence type="ECO:0000259" key="17">
    <source>
        <dbReference type="PROSITE" id="PS50908"/>
    </source>
</evidence>
<comment type="catalytic activity">
    <reaction evidence="11">
        <text>ATP + H2O = ADP + phosphate + H(+)</text>
        <dbReference type="Rhea" id="RHEA:13065"/>
        <dbReference type="ChEBI" id="CHEBI:15377"/>
        <dbReference type="ChEBI" id="CHEBI:15378"/>
        <dbReference type="ChEBI" id="CHEBI:30616"/>
        <dbReference type="ChEBI" id="CHEBI:43474"/>
        <dbReference type="ChEBI" id="CHEBI:456216"/>
        <dbReference type="EC" id="3.6.4.13"/>
    </reaction>
</comment>
<dbReference type="OrthoDB" id="5600252at2759"/>
<feature type="zinc finger region" description="C3H1-type" evidence="15">
    <location>
        <begin position="196"/>
        <end position="223"/>
    </location>
</feature>
<dbReference type="PROSITE" id="PS51194">
    <property type="entry name" value="HELICASE_CTER"/>
    <property type="match status" value="1"/>
</dbReference>
<dbReference type="GO" id="GO:0003723">
    <property type="term" value="F:RNA binding"/>
    <property type="evidence" value="ECO:0007669"/>
    <property type="project" value="TreeGrafter"/>
</dbReference>
<dbReference type="FunFam" id="3.40.50.300:FF:000325">
    <property type="entry name" value="ATP-dependent RNA helicase DHX29"/>
    <property type="match status" value="1"/>
</dbReference>
<evidence type="ECO:0000256" key="9">
    <source>
        <dbReference type="ARBA" id="ARBA00022840"/>
    </source>
</evidence>
<dbReference type="Pfam" id="PF00270">
    <property type="entry name" value="DEAD"/>
    <property type="match status" value="1"/>
</dbReference>
<dbReference type="Pfam" id="PF04408">
    <property type="entry name" value="WHD_HA2"/>
    <property type="match status" value="1"/>
</dbReference>
<dbReference type="GO" id="GO:0008270">
    <property type="term" value="F:zinc ion binding"/>
    <property type="evidence" value="ECO:0007669"/>
    <property type="project" value="UniProtKB-KW"/>
</dbReference>
<dbReference type="SUPFAM" id="SSF52540">
    <property type="entry name" value="P-loop containing nucleoside triphosphate hydrolases"/>
    <property type="match status" value="1"/>
</dbReference>
<dbReference type="InterPro" id="IPR006575">
    <property type="entry name" value="RWD_dom"/>
</dbReference>
<dbReference type="GO" id="GO:0003724">
    <property type="term" value="F:RNA helicase activity"/>
    <property type="evidence" value="ECO:0007669"/>
    <property type="project" value="UniProtKB-EC"/>
</dbReference>
<dbReference type="PROSITE" id="PS50908">
    <property type="entry name" value="RWD"/>
    <property type="match status" value="1"/>
</dbReference>
<evidence type="ECO:0000259" key="16">
    <source>
        <dbReference type="PROSITE" id="PS50103"/>
    </source>
</evidence>
<dbReference type="SMART" id="SM00487">
    <property type="entry name" value="DEXDc"/>
    <property type="match status" value="1"/>
</dbReference>
<reference evidence="20" key="1">
    <citation type="submission" date="2022-01" db="EMBL/GenBank/DDBJ databases">
        <authorList>
            <person name="King R."/>
        </authorList>
    </citation>
    <scope>NUCLEOTIDE SEQUENCE</scope>
</reference>
<evidence type="ECO:0000256" key="1">
    <source>
        <dbReference type="ARBA" id="ARBA00008792"/>
    </source>
</evidence>
<dbReference type="SMART" id="SM00847">
    <property type="entry name" value="HA2"/>
    <property type="match status" value="1"/>
</dbReference>
<evidence type="ECO:0000256" key="13">
    <source>
        <dbReference type="ARBA" id="ARBA00071682"/>
    </source>
</evidence>
<dbReference type="Pfam" id="PF00271">
    <property type="entry name" value="Helicase_C"/>
    <property type="match status" value="1"/>
</dbReference>
<dbReference type="GO" id="GO:0016787">
    <property type="term" value="F:hydrolase activity"/>
    <property type="evidence" value="ECO:0007669"/>
    <property type="project" value="UniProtKB-KW"/>
</dbReference>
<dbReference type="GO" id="GO:0005524">
    <property type="term" value="F:ATP binding"/>
    <property type="evidence" value="ECO:0007669"/>
    <property type="project" value="UniProtKB-KW"/>
</dbReference>
<dbReference type="SUPFAM" id="SSF90229">
    <property type="entry name" value="CCCH zinc finger"/>
    <property type="match status" value="1"/>
</dbReference>
<dbReference type="InterPro" id="IPR014001">
    <property type="entry name" value="Helicase_ATP-bd"/>
</dbReference>
<dbReference type="PROSITE" id="PS50103">
    <property type="entry name" value="ZF_C3H1"/>
    <property type="match status" value="1"/>
</dbReference>
<evidence type="ECO:0000259" key="18">
    <source>
        <dbReference type="PROSITE" id="PS51192"/>
    </source>
</evidence>
<dbReference type="InterPro" id="IPR027417">
    <property type="entry name" value="P-loop_NTPase"/>
</dbReference>
<dbReference type="Gene3D" id="3.40.50.300">
    <property type="entry name" value="P-loop containing nucleotide triphosphate hydrolases"/>
    <property type="match status" value="2"/>
</dbReference>
<evidence type="ECO:0000256" key="3">
    <source>
        <dbReference type="ARBA" id="ARBA00022723"/>
    </source>
</evidence>
<evidence type="ECO:0000256" key="8">
    <source>
        <dbReference type="ARBA" id="ARBA00022833"/>
    </source>
</evidence>
<feature type="domain" description="Helicase C-terminal" evidence="19">
    <location>
        <begin position="674"/>
        <end position="854"/>
    </location>
</feature>
<dbReference type="FunFam" id="3.40.50.300:FF:000284">
    <property type="entry name" value="probable ATP-dependent RNA helicase YTHDC2"/>
    <property type="match status" value="1"/>
</dbReference>